<feature type="domain" description="Peptidoglycan beta-N-acetylmuramidase NamZ N-terminal" evidence="1">
    <location>
        <begin position="85"/>
        <end position="286"/>
    </location>
</feature>
<dbReference type="AlphaFoldDB" id="A0A7D4UNN2"/>
<dbReference type="KEGG" id="mmab:HQ865_05010"/>
<dbReference type="Proteomes" id="UP000505355">
    <property type="component" value="Chromosome"/>
</dbReference>
<dbReference type="Gene3D" id="3.40.50.12170">
    <property type="entry name" value="Uncharacterised protein PF07075, DUF1343"/>
    <property type="match status" value="1"/>
</dbReference>
<protein>
    <submittedName>
        <fullName evidence="3">DUF1343 domain-containing protein</fullName>
    </submittedName>
</protein>
<dbReference type="PIRSF" id="PIRSF016719">
    <property type="entry name" value="UCP016719"/>
    <property type="match status" value="1"/>
</dbReference>
<dbReference type="InterPro" id="IPR008302">
    <property type="entry name" value="NamZ"/>
</dbReference>
<evidence type="ECO:0000313" key="3">
    <source>
        <dbReference type="EMBL" id="QKJ29140.1"/>
    </source>
</evidence>
<organism evidence="3 4">
    <name type="scientific">Mucilaginibacter mali</name>
    <dbReference type="NCBI Taxonomy" id="2740462"/>
    <lineage>
        <taxon>Bacteria</taxon>
        <taxon>Pseudomonadati</taxon>
        <taxon>Bacteroidota</taxon>
        <taxon>Sphingobacteriia</taxon>
        <taxon>Sphingobacteriales</taxon>
        <taxon>Sphingobacteriaceae</taxon>
        <taxon>Mucilaginibacter</taxon>
    </lineage>
</organism>
<dbReference type="GO" id="GO:0033922">
    <property type="term" value="F:peptidoglycan beta-N-acetylmuramidase activity"/>
    <property type="evidence" value="ECO:0007669"/>
    <property type="project" value="InterPro"/>
</dbReference>
<dbReference type="EMBL" id="CP054139">
    <property type="protein sequence ID" value="QKJ29140.1"/>
    <property type="molecule type" value="Genomic_DNA"/>
</dbReference>
<feature type="domain" description="Peptidoglycan beta-N-acetylmuramidase NamZ C-terminal" evidence="2">
    <location>
        <begin position="290"/>
        <end position="433"/>
    </location>
</feature>
<keyword evidence="4" id="KW-1185">Reference proteome</keyword>
<evidence type="ECO:0000313" key="4">
    <source>
        <dbReference type="Proteomes" id="UP000505355"/>
    </source>
</evidence>
<dbReference type="PANTHER" id="PTHR42915:SF1">
    <property type="entry name" value="PEPTIDOGLYCAN BETA-N-ACETYLMURAMIDASE NAMZ"/>
    <property type="match status" value="1"/>
</dbReference>
<gene>
    <name evidence="3" type="ORF">HQ865_05010</name>
</gene>
<sequence length="434" mass="48280">MNKNTLIFTAILFCGATVVAQVRPQGNGLQPVIAGGSPSTVTARPAEFSHSMGRDKRNKLKDNSGILTGADQIEAYLPYLQGKRVGMVINQTSVIGKNLAFSVDSLVKLGVDIKKIFGPEHGFRGNAADGGNVGDTVDPKTGIPAISLYGSRNHKPRPDDLKGLDLLIFDMQDVGARFYTYITTLHYVMEACAENNLELMILDRPNPNGYLVDGPILDTAFRSSVGMHPIPISHGMTLGEYAQMINGEGWLKGHIKCKIKVVKVANYTHNMKYQPPINPSPNLSTYQSVLLYPSICLFEGTSLSLGRGTEFPFQVAGSPLLKDKYKFSFTPHSIPGVSDNPPQKDVTCYGIDLRKYNTDIFWKTGKLNLSWIIDLYKVFPDKSKFFTAYFTKLTGSEEMRKQIEAGKTEQEIRLSWEPALSRYKLMRQKYLLYK</sequence>
<reference evidence="3 4" key="1">
    <citation type="submission" date="2020-05" db="EMBL/GenBank/DDBJ databases">
        <title>Mucilaginibacter mali sp. nov.</title>
        <authorList>
            <person name="Kim H.S."/>
            <person name="Lee K.C."/>
            <person name="Suh M.K."/>
            <person name="Kim J.-S."/>
            <person name="Han K.-I."/>
            <person name="Eom M.K."/>
            <person name="Shin Y.K."/>
            <person name="Lee J.-S."/>
        </authorList>
    </citation>
    <scope>NUCLEOTIDE SEQUENCE [LARGE SCALE GENOMIC DNA]</scope>
    <source>
        <strain evidence="3 4">G2-14</strain>
    </source>
</reference>
<dbReference type="InterPro" id="IPR048502">
    <property type="entry name" value="NamZ_N"/>
</dbReference>
<proteinExistence type="predicted"/>
<dbReference type="Pfam" id="PF20732">
    <property type="entry name" value="NamZ_C"/>
    <property type="match status" value="1"/>
</dbReference>
<name>A0A7D4UNN2_9SPHI</name>
<accession>A0A7D4UNN2</accession>
<dbReference type="Gene3D" id="3.90.1150.140">
    <property type="match status" value="1"/>
</dbReference>
<evidence type="ECO:0000259" key="1">
    <source>
        <dbReference type="Pfam" id="PF07075"/>
    </source>
</evidence>
<evidence type="ECO:0000259" key="2">
    <source>
        <dbReference type="Pfam" id="PF20732"/>
    </source>
</evidence>
<dbReference type="InterPro" id="IPR048503">
    <property type="entry name" value="NamZ_C"/>
</dbReference>
<dbReference type="RefSeq" id="WP_173413835.1">
    <property type="nucleotide sequence ID" value="NZ_CP054139.1"/>
</dbReference>
<dbReference type="Pfam" id="PF07075">
    <property type="entry name" value="NamZ_N"/>
    <property type="match status" value="1"/>
</dbReference>
<dbReference type="PANTHER" id="PTHR42915">
    <property type="entry name" value="HYPOTHETICAL 460 KDA PROTEIN IN FEUA-SIGW INTERGENIC REGION [PRECURSOR]"/>
    <property type="match status" value="1"/>
</dbReference>